<dbReference type="SUPFAM" id="SSF48613">
    <property type="entry name" value="Heme oxygenase-like"/>
    <property type="match status" value="1"/>
</dbReference>
<dbReference type="Pfam" id="PF01126">
    <property type="entry name" value="Heme_oxygenase"/>
    <property type="match status" value="1"/>
</dbReference>
<dbReference type="CDD" id="cd19166">
    <property type="entry name" value="HemeO-bac"/>
    <property type="match status" value="1"/>
</dbReference>
<reference evidence="2" key="1">
    <citation type="submission" date="2023-05" db="EMBL/GenBank/DDBJ databases">
        <title>Sedimentitalea sp. nov. JM2-8.</title>
        <authorList>
            <person name="Huang J."/>
        </authorList>
    </citation>
    <scope>NUCLEOTIDE SEQUENCE [LARGE SCALE GENOMIC DNA]</scope>
    <source>
        <strain evidence="2">KHS03</strain>
    </source>
</reference>
<protein>
    <submittedName>
        <fullName evidence="1">Biliverdin-producing heme oxygenase</fullName>
    </submittedName>
</protein>
<organism evidence="1 2">
    <name type="scientific">Sedimentitalea todarodis</name>
    <dbReference type="NCBI Taxonomy" id="1631240"/>
    <lineage>
        <taxon>Bacteria</taxon>
        <taxon>Pseudomonadati</taxon>
        <taxon>Pseudomonadota</taxon>
        <taxon>Alphaproteobacteria</taxon>
        <taxon>Rhodobacterales</taxon>
        <taxon>Paracoccaceae</taxon>
        <taxon>Sedimentitalea</taxon>
    </lineage>
</organism>
<dbReference type="Gene3D" id="1.20.910.10">
    <property type="entry name" value="Heme oxygenase-like"/>
    <property type="match status" value="1"/>
</dbReference>
<accession>A0ABU3VLY7</accession>
<comment type="caution">
    <text evidence="1">The sequence shown here is derived from an EMBL/GenBank/DDBJ whole genome shotgun (WGS) entry which is preliminary data.</text>
</comment>
<evidence type="ECO:0000313" key="1">
    <source>
        <dbReference type="EMBL" id="MDU9006674.1"/>
    </source>
</evidence>
<sequence length="216" mass="24805">MTETIALQDVSLRDVLRNQTSDAHNRLHQHSSFEALFKESLGLEEYRQLIRRFHGFYAPLDLAIDRVMAGRTDDRAGYCYARRSDLLEQDLRDLDFSHRSIRENPHCESVFDLVSPASLGGVLYVIEGATLGGTGIDRAARKLLGSEQPDGRRFWAWCRSENKRRWSMTNRYLEHLHSDRRTMDALASGACDTFRLLADWLAPLDRSFTAKKGERS</sequence>
<name>A0ABU3VLY7_9RHOB</name>
<dbReference type="Proteomes" id="UP001255416">
    <property type="component" value="Unassembled WGS sequence"/>
</dbReference>
<keyword evidence="2" id="KW-1185">Reference proteome</keyword>
<evidence type="ECO:0000313" key="2">
    <source>
        <dbReference type="Proteomes" id="UP001255416"/>
    </source>
</evidence>
<dbReference type="RefSeq" id="WP_316781926.1">
    <property type="nucleotide sequence ID" value="NZ_JASMWN010000027.1"/>
</dbReference>
<dbReference type="EMBL" id="JASMWN010000027">
    <property type="protein sequence ID" value="MDU9006674.1"/>
    <property type="molecule type" value="Genomic_DNA"/>
</dbReference>
<gene>
    <name evidence="1" type="ORF">QO231_22810</name>
</gene>
<proteinExistence type="predicted"/>
<dbReference type="InterPro" id="IPR016053">
    <property type="entry name" value="Haem_Oase-like"/>
</dbReference>
<dbReference type="InterPro" id="IPR016084">
    <property type="entry name" value="Haem_Oase-like_multi-hlx"/>
</dbReference>